<dbReference type="AlphaFoldDB" id="A0A1J1GKB3"/>
<keyword evidence="1" id="KW-0732">Signal</keyword>
<keyword evidence="3" id="KW-1185">Reference proteome</keyword>
<evidence type="ECO:0000313" key="2">
    <source>
        <dbReference type="EMBL" id="CRG84972.1"/>
    </source>
</evidence>
<dbReference type="EMBL" id="CVMU01000328">
    <property type="protein sequence ID" value="CRG84972.1"/>
    <property type="molecule type" value="Genomic_DNA"/>
</dbReference>
<organism evidence="2 3">
    <name type="scientific">Plasmodium relictum</name>
    <dbReference type="NCBI Taxonomy" id="85471"/>
    <lineage>
        <taxon>Eukaryota</taxon>
        <taxon>Sar</taxon>
        <taxon>Alveolata</taxon>
        <taxon>Apicomplexa</taxon>
        <taxon>Aconoidasida</taxon>
        <taxon>Haemosporida</taxon>
        <taxon>Plasmodiidae</taxon>
        <taxon>Plasmodium</taxon>
        <taxon>Plasmodium (Haemamoeba)</taxon>
    </lineage>
</organism>
<dbReference type="RefSeq" id="XP_028531210.1">
    <property type="nucleotide sequence ID" value="XM_028676200.1"/>
</dbReference>
<reference evidence="2 3" key="1">
    <citation type="submission" date="2015-04" db="EMBL/GenBank/DDBJ databases">
        <authorList>
            <consortium name="Pathogen Informatics"/>
        </authorList>
    </citation>
    <scope>NUCLEOTIDE SEQUENCE [LARGE SCALE GENOMIC DNA]</scope>
    <source>
        <strain evidence="2 3">SGS1</strain>
    </source>
</reference>
<feature type="signal peptide" evidence="1">
    <location>
        <begin position="1"/>
        <end position="21"/>
    </location>
</feature>
<name>A0A1J1GKB3_PLARL</name>
<dbReference type="GeneID" id="39734239"/>
<dbReference type="Proteomes" id="UP000220158">
    <property type="component" value="Unassembled WGS sequence"/>
</dbReference>
<proteinExistence type="predicted"/>
<evidence type="ECO:0000313" key="3">
    <source>
        <dbReference type="Proteomes" id="UP000220158"/>
    </source>
</evidence>
<protein>
    <submittedName>
        <fullName evidence="2">Uncharacterized protein</fullName>
    </submittedName>
</protein>
<dbReference type="KEGG" id="prel:PRELSG_0030800"/>
<dbReference type="OMA" id="NILMEIH"/>
<gene>
    <name evidence="2" type="ORF">PRELSG_0030800</name>
</gene>
<evidence type="ECO:0000256" key="1">
    <source>
        <dbReference type="SAM" id="SignalP"/>
    </source>
</evidence>
<sequence>MKNSKIFYFLRILLFIKLISSNIGESAEGGSLEIKQPFKTRTREIVCAHAKFSIEKCALNYFYGQLKDPLENFFLFIDEATKYVLKEYEECEKREKIETMENKSLLRNYVENYLLLNKEEYTKEEVEFIFMNILCELNKKAMKKESGSSLKERYMKNILLEMHYNRMLYNGFWKKIMDETKKELMDKIILGNFTPKEKEFLLVKIYKTMLNKYIIMRLNTLRSFNKLIEERARLYKFKIVGDYDISKIKKEENIIKFEIEQYIYRIMNDTKNRGIKKECKGERLYSKLESCNILVPKLTSEKVSTLEKTSKLEAASSLETLSTSYLESVLEMLLLYNSSSEAVSFLVSSLESLELVKDSTKLESESVSVIDNKKRSDYMEDLSSGLEKLSFEILNVEAPHTSILESENDSKLESIEFLDEKSVRTPFEFLNETENLDLLSFKTLSEVSSTPILKSKDDSKLESIEVLEKESEQ</sequence>
<accession>A0A1J1GKB3</accession>
<dbReference type="VEuPathDB" id="PlasmoDB:PRELSG_0030800"/>
<feature type="chain" id="PRO_5013289329" evidence="1">
    <location>
        <begin position="22"/>
        <end position="473"/>
    </location>
</feature>